<dbReference type="RefSeq" id="WP_123613918.1">
    <property type="nucleotide sequence ID" value="NZ_CAXHQF010000007.1"/>
</dbReference>
<evidence type="ECO:0000313" key="2">
    <source>
        <dbReference type="Proteomes" id="UP000297149"/>
    </source>
</evidence>
<accession>A0A4P7W2L3</accession>
<keyword evidence="2" id="KW-1185">Reference proteome</keyword>
<dbReference type="AlphaFoldDB" id="A0A4P7W2L3"/>
<sequence length="136" mass="15320">MLSLINLRNRHFLTAVNNLITSLPAGAAVDIESLAVKAAMSHAPAYYCTFDYALRMLRVLRHGRLQLRRGRRFALWTELNTRVTRLMEKRGMRLADALANVLSAGGASQFFISPATAISLVRRYFDCRTRKLLVPA</sequence>
<reference evidence="2" key="1">
    <citation type="submission" date="2019-02" db="EMBL/GenBank/DDBJ databases">
        <title>Isolation and identification of novel species under the genus Muribaculum.</title>
        <authorList>
            <person name="Miyake S."/>
            <person name="Ding Y."/>
            <person name="Low A."/>
            <person name="Soh M."/>
            <person name="Seedorf H."/>
        </authorList>
    </citation>
    <scope>NUCLEOTIDE SEQUENCE [LARGE SCALE GENOMIC DNA]</scope>
    <source>
        <strain evidence="2">H5</strain>
    </source>
</reference>
<protein>
    <submittedName>
        <fullName evidence="1">Uncharacterized protein</fullName>
    </submittedName>
</protein>
<proteinExistence type="predicted"/>
<gene>
    <name evidence="1" type="ORF">E7747_04595</name>
</gene>
<dbReference type="EMBL" id="CP039396">
    <property type="protein sequence ID" value="QCD41625.1"/>
    <property type="molecule type" value="Genomic_DNA"/>
</dbReference>
<dbReference type="KEGG" id="ddb:E7747_04595"/>
<dbReference type="Proteomes" id="UP000297149">
    <property type="component" value="Chromosome"/>
</dbReference>
<evidence type="ECO:0000313" key="1">
    <source>
        <dbReference type="EMBL" id="QCD41625.1"/>
    </source>
</evidence>
<organism evidence="1 2">
    <name type="scientific">Duncaniella dubosii</name>
    <dbReference type="NCBI Taxonomy" id="2518971"/>
    <lineage>
        <taxon>Bacteria</taxon>
        <taxon>Pseudomonadati</taxon>
        <taxon>Bacteroidota</taxon>
        <taxon>Bacteroidia</taxon>
        <taxon>Bacteroidales</taxon>
        <taxon>Muribaculaceae</taxon>
        <taxon>Duncaniella</taxon>
    </lineage>
</organism>
<name>A0A4P7W2L3_9BACT</name>